<dbReference type="OrthoDB" id="9793824at2"/>
<feature type="transmembrane region" description="Helical" evidence="6">
    <location>
        <begin position="115"/>
        <end position="134"/>
    </location>
</feature>
<dbReference type="KEGG" id="ptc:phytr_7590"/>
<accession>A0A2P1P8W9</accession>
<feature type="domain" description="RDD" evidence="7">
    <location>
        <begin position="9"/>
        <end position="147"/>
    </location>
</feature>
<dbReference type="EMBL" id="CP027845">
    <property type="protein sequence ID" value="AVP87695.1"/>
    <property type="molecule type" value="Genomic_DNA"/>
</dbReference>
<keyword evidence="4 6" id="KW-1133">Transmembrane helix</keyword>
<dbReference type="AlphaFoldDB" id="A0A2P1P8W9"/>
<gene>
    <name evidence="8" type="ORF">phytr_7590</name>
</gene>
<feature type="transmembrane region" description="Helical" evidence="6">
    <location>
        <begin position="25"/>
        <end position="44"/>
    </location>
</feature>
<keyword evidence="2" id="KW-1003">Cell membrane</keyword>
<dbReference type="Proteomes" id="UP000241762">
    <property type="component" value="Chromosome"/>
</dbReference>
<keyword evidence="5 6" id="KW-0472">Membrane</keyword>
<dbReference type="PANTHER" id="PTHR36115">
    <property type="entry name" value="PROLINE-RICH ANTIGEN HOMOLOG-RELATED"/>
    <property type="match status" value="1"/>
</dbReference>
<keyword evidence="3 6" id="KW-0812">Transmembrane</keyword>
<evidence type="ECO:0000259" key="7">
    <source>
        <dbReference type="Pfam" id="PF06271"/>
    </source>
</evidence>
<dbReference type="RefSeq" id="WP_106874547.1">
    <property type="nucleotide sequence ID" value="NZ_CP027845.1"/>
</dbReference>
<reference evidence="8 9" key="1">
    <citation type="submission" date="2018-03" db="EMBL/GenBank/DDBJ databases">
        <title>A gene transfer event suggests a long-term partnership between eustigmatophyte algae and a novel lineage of endosymbiotic bacteria.</title>
        <authorList>
            <person name="Yurchenko T."/>
            <person name="Sevcikova T."/>
            <person name="Pribyl P."/>
            <person name="El Karkouri K."/>
            <person name="Klimes V."/>
            <person name="Amaral R."/>
            <person name="Zbrankova V."/>
            <person name="Kim E."/>
            <person name="Raoult D."/>
            <person name="Santos L.M.A."/>
            <person name="Elias M."/>
        </authorList>
    </citation>
    <scope>NUCLEOTIDE SEQUENCE [LARGE SCALE GENOMIC DNA]</scope>
    <source>
        <strain evidence="8">CCALA 838</strain>
    </source>
</reference>
<name>A0A2P1P8W9_9RICK</name>
<dbReference type="GO" id="GO:0005886">
    <property type="term" value="C:plasma membrane"/>
    <property type="evidence" value="ECO:0007669"/>
    <property type="project" value="UniProtKB-SubCell"/>
</dbReference>
<evidence type="ECO:0000256" key="1">
    <source>
        <dbReference type="ARBA" id="ARBA00004651"/>
    </source>
</evidence>
<evidence type="ECO:0000256" key="6">
    <source>
        <dbReference type="SAM" id="Phobius"/>
    </source>
</evidence>
<organism evidence="8 9">
    <name type="scientific">Candidatus Phycorickettsia trachydisci</name>
    <dbReference type="NCBI Taxonomy" id="2115978"/>
    <lineage>
        <taxon>Bacteria</taxon>
        <taxon>Pseudomonadati</taxon>
        <taxon>Pseudomonadota</taxon>
        <taxon>Alphaproteobacteria</taxon>
        <taxon>Rickettsiales</taxon>
        <taxon>Rickettsiaceae</taxon>
        <taxon>Candidatus Phycorickettsia</taxon>
    </lineage>
</organism>
<evidence type="ECO:0000313" key="9">
    <source>
        <dbReference type="Proteomes" id="UP000241762"/>
    </source>
</evidence>
<evidence type="ECO:0000256" key="4">
    <source>
        <dbReference type="ARBA" id="ARBA00022989"/>
    </source>
</evidence>
<keyword evidence="9" id="KW-1185">Reference proteome</keyword>
<evidence type="ECO:0000256" key="3">
    <source>
        <dbReference type="ARBA" id="ARBA00022692"/>
    </source>
</evidence>
<dbReference type="PANTHER" id="PTHR36115:SF4">
    <property type="entry name" value="MEMBRANE PROTEIN"/>
    <property type="match status" value="1"/>
</dbReference>
<proteinExistence type="predicted"/>
<protein>
    <recommendedName>
        <fullName evidence="7">RDD domain-containing protein</fullName>
    </recommendedName>
</protein>
<feature type="transmembrane region" description="Helical" evidence="6">
    <location>
        <begin position="65"/>
        <end position="88"/>
    </location>
</feature>
<evidence type="ECO:0000256" key="2">
    <source>
        <dbReference type="ARBA" id="ARBA00022475"/>
    </source>
</evidence>
<evidence type="ECO:0000313" key="8">
    <source>
        <dbReference type="EMBL" id="AVP87695.1"/>
    </source>
</evidence>
<evidence type="ECO:0000256" key="5">
    <source>
        <dbReference type="ARBA" id="ARBA00023136"/>
    </source>
</evidence>
<dbReference type="InterPro" id="IPR010432">
    <property type="entry name" value="RDD"/>
</dbReference>
<dbReference type="Pfam" id="PF06271">
    <property type="entry name" value="RDD"/>
    <property type="match status" value="1"/>
</dbReference>
<sequence>MIQNKQIVYPTFITRMFTMILDSTFLMFVAFVLNNVIFQVVFWINKVDNVKALLEVIGEVGFMKIFLVNIMIQLILFCVYVLGFWFYFSATPSQLALGMKILDNDTLQKPTRSQFIIRFFALFLFPISILFTLFTKRKQALHDMISKTVIISR</sequence>
<dbReference type="InterPro" id="IPR051791">
    <property type="entry name" value="Pra-immunoreactive"/>
</dbReference>
<comment type="subcellular location">
    <subcellularLocation>
        <location evidence="1">Cell membrane</location>
        <topology evidence="1">Multi-pass membrane protein</topology>
    </subcellularLocation>
</comment>